<dbReference type="Proteomes" id="UP000478417">
    <property type="component" value="Unassembled WGS sequence"/>
</dbReference>
<keyword evidence="2" id="KW-1185">Reference proteome</keyword>
<name>A0A6B2LYV0_9BACT</name>
<evidence type="ECO:0000313" key="1">
    <source>
        <dbReference type="EMBL" id="NDV61236.1"/>
    </source>
</evidence>
<evidence type="ECO:0000313" key="2">
    <source>
        <dbReference type="Proteomes" id="UP000478417"/>
    </source>
</evidence>
<dbReference type="AlphaFoldDB" id="A0A6B2LYV0"/>
<dbReference type="RefSeq" id="WP_163961984.1">
    <property type="nucleotide sequence ID" value="NZ_JAAGNX010000001.1"/>
</dbReference>
<reference evidence="1 2" key="1">
    <citation type="submission" date="2020-02" db="EMBL/GenBank/DDBJ databases">
        <title>Albibacoteraceae fam. nov., the first described family within the subdivision 4 Verrucomicrobia.</title>
        <authorList>
            <person name="Xi F."/>
        </authorList>
    </citation>
    <scope>NUCLEOTIDE SEQUENCE [LARGE SCALE GENOMIC DNA]</scope>
    <source>
        <strain evidence="1 2">CK1056</strain>
    </source>
</reference>
<protein>
    <submittedName>
        <fullName evidence="1">Recombinase family protein</fullName>
    </submittedName>
</protein>
<proteinExistence type="predicted"/>
<comment type="caution">
    <text evidence="1">The sequence shown here is derived from an EMBL/GenBank/DDBJ whole genome shotgun (WGS) entry which is preliminary data.</text>
</comment>
<gene>
    <name evidence="1" type="ORF">G0Q06_02090</name>
</gene>
<sequence>MRSFYHQFLIGMAVILPISASGKDSSAIDPNIIELQPFVVYSGIIDVVDGFTGKPYHESNPVVDGFREEFNDILLGYHRRILKEEYSYMLVQAKFGTEFVQELNTLAQAFGIGTIGIYRDRFLNIERQILRRLIDDPFFRIDALVVWDLDRLERTKRRPKSKYGRDIRYNEESGRWERRVTTSWKVDFSIPHKDGWRQYIDILKEQGLNLETNKGYHFINRGLTQHVLPGDFEHVRLTYPIFISSKQPAQEQVQELKEKFLENLTHIYDPFSWAWRRNQRFRAETVFMPRFRRQVKLVRFPVVDTDWFEPVIMRFLFDVAIIKVQGVDEIYQWEMLRKVPVNRNMLGYGLDLLNWNEDEDRSVPYDPKHQDGVNVNFDNPQGARFILLDAYRRYTDTFFDALQAKLATAKKKSSGKELIKEVIEEVSGLEAEAYIKKASEIQKAELEKYRFKL</sequence>
<accession>A0A6B2LYV0</accession>
<dbReference type="EMBL" id="JAAGNX010000001">
    <property type="protein sequence ID" value="NDV61236.1"/>
    <property type="molecule type" value="Genomic_DNA"/>
</dbReference>
<organism evidence="1 2">
    <name type="scientific">Oceanipulchritudo coccoides</name>
    <dbReference type="NCBI Taxonomy" id="2706888"/>
    <lineage>
        <taxon>Bacteria</taxon>
        <taxon>Pseudomonadati</taxon>
        <taxon>Verrucomicrobiota</taxon>
        <taxon>Opitutia</taxon>
        <taxon>Puniceicoccales</taxon>
        <taxon>Oceanipulchritudinaceae</taxon>
        <taxon>Oceanipulchritudo</taxon>
    </lineage>
</organism>